<evidence type="ECO:0000256" key="5">
    <source>
        <dbReference type="ARBA" id="ARBA00023146"/>
    </source>
</evidence>
<keyword evidence="1" id="KW-0436">Ligase</keyword>
<feature type="non-terminal residue" evidence="6">
    <location>
        <position position="1"/>
    </location>
</feature>
<dbReference type="AlphaFoldDB" id="X1HDL7"/>
<dbReference type="Gene3D" id="3.90.740.10">
    <property type="entry name" value="Valyl/Leucyl/Isoleucyl-tRNA synthetase, editing domain"/>
    <property type="match status" value="1"/>
</dbReference>
<evidence type="ECO:0000256" key="4">
    <source>
        <dbReference type="ARBA" id="ARBA00022917"/>
    </source>
</evidence>
<keyword evidence="3" id="KW-0067">ATP-binding</keyword>
<keyword evidence="2" id="KW-0547">Nucleotide-binding</keyword>
<dbReference type="SUPFAM" id="SSF50677">
    <property type="entry name" value="ValRS/IleRS/LeuRS editing domain"/>
    <property type="match status" value="1"/>
</dbReference>
<evidence type="ECO:0000313" key="6">
    <source>
        <dbReference type="EMBL" id="GAH55160.1"/>
    </source>
</evidence>
<dbReference type="InterPro" id="IPR009008">
    <property type="entry name" value="Val/Leu/Ile-tRNA-synth_edit"/>
</dbReference>
<dbReference type="GO" id="GO:0002161">
    <property type="term" value="F:aminoacyl-tRNA deacylase activity"/>
    <property type="evidence" value="ECO:0007669"/>
    <property type="project" value="InterPro"/>
</dbReference>
<gene>
    <name evidence="6" type="ORF">S03H2_26846</name>
</gene>
<keyword evidence="5" id="KW-0030">Aminoacyl-tRNA synthetase</keyword>
<evidence type="ECO:0000256" key="1">
    <source>
        <dbReference type="ARBA" id="ARBA00022598"/>
    </source>
</evidence>
<dbReference type="GO" id="GO:0004812">
    <property type="term" value="F:aminoacyl-tRNA ligase activity"/>
    <property type="evidence" value="ECO:0007669"/>
    <property type="project" value="UniProtKB-KW"/>
</dbReference>
<dbReference type="GO" id="GO:0006418">
    <property type="term" value="P:tRNA aminoacylation for protein translation"/>
    <property type="evidence" value="ECO:0007669"/>
    <property type="project" value="InterPro"/>
</dbReference>
<dbReference type="GO" id="GO:0005524">
    <property type="term" value="F:ATP binding"/>
    <property type="evidence" value="ECO:0007669"/>
    <property type="project" value="UniProtKB-KW"/>
</dbReference>
<keyword evidence="4" id="KW-0648">Protein biosynthesis</keyword>
<protein>
    <submittedName>
        <fullName evidence="6">Uncharacterized protein</fullName>
    </submittedName>
</protein>
<evidence type="ECO:0000256" key="2">
    <source>
        <dbReference type="ARBA" id="ARBA00022741"/>
    </source>
</evidence>
<dbReference type="EMBL" id="BARU01015768">
    <property type="protein sequence ID" value="GAH55160.1"/>
    <property type="molecule type" value="Genomic_DNA"/>
</dbReference>
<accession>X1HDL7</accession>
<comment type="caution">
    <text evidence="6">The sequence shown here is derived from an EMBL/GenBank/DDBJ whole genome shotgun (WGS) entry which is preliminary data.</text>
</comment>
<sequence>YAVVEVDDGYLILANALLEQAGLGGHKVVGVVKGSVLVGLHYEPLYSNIDIRYVKEDKRAYRVIEGDFVSMEEGTGIV</sequence>
<proteinExistence type="predicted"/>
<feature type="non-terminal residue" evidence="6">
    <location>
        <position position="78"/>
    </location>
</feature>
<reference evidence="6" key="1">
    <citation type="journal article" date="2014" name="Front. Microbiol.">
        <title>High frequency of phylogenetically diverse reductive dehalogenase-homologous genes in deep subseafloor sedimentary metagenomes.</title>
        <authorList>
            <person name="Kawai M."/>
            <person name="Futagami T."/>
            <person name="Toyoda A."/>
            <person name="Takaki Y."/>
            <person name="Nishi S."/>
            <person name="Hori S."/>
            <person name="Arai W."/>
            <person name="Tsubouchi T."/>
            <person name="Morono Y."/>
            <person name="Uchiyama I."/>
            <person name="Ito T."/>
            <person name="Fujiyama A."/>
            <person name="Inagaki F."/>
            <person name="Takami H."/>
        </authorList>
    </citation>
    <scope>NUCLEOTIDE SEQUENCE</scope>
    <source>
        <strain evidence="6">Expedition CK06-06</strain>
    </source>
</reference>
<evidence type="ECO:0000256" key="3">
    <source>
        <dbReference type="ARBA" id="ARBA00022840"/>
    </source>
</evidence>
<organism evidence="6">
    <name type="scientific">marine sediment metagenome</name>
    <dbReference type="NCBI Taxonomy" id="412755"/>
    <lineage>
        <taxon>unclassified sequences</taxon>
        <taxon>metagenomes</taxon>
        <taxon>ecological metagenomes</taxon>
    </lineage>
</organism>
<name>X1HDL7_9ZZZZ</name>